<name>A0ABP0XXF4_9ROSI</name>
<accession>A0ABP0XXF4</accession>
<gene>
    <name evidence="1" type="ORF">CITCOLO1_LOCUS4552</name>
</gene>
<dbReference type="Proteomes" id="UP001642487">
    <property type="component" value="Chromosome 11"/>
</dbReference>
<dbReference type="PANTHER" id="PTHR31170:SF20">
    <property type="entry name" value="DUF247 DOMAIN PROTEIN"/>
    <property type="match status" value="1"/>
</dbReference>
<protein>
    <submittedName>
        <fullName evidence="1">Uncharacterized protein</fullName>
    </submittedName>
</protein>
<sequence length="167" mass="19511">MSLALEKSIRKLLHQQAPCDKAKWIIYRVPKQLLYMNYKAYIPEVITIGPFHHYKKDSMATQALKPLCFNAYLHRTNLKVEGILAMAKSWEKEARCCYAQPINKNSYDFVKMMLLDGCFIVELLIKINTKSQPCDDQTNIPNIFDKSFNAMWYDMYHAGEPTSFLRC</sequence>
<keyword evidence="2" id="KW-1185">Reference proteome</keyword>
<proteinExistence type="predicted"/>
<evidence type="ECO:0000313" key="1">
    <source>
        <dbReference type="EMBL" id="CAK9312842.1"/>
    </source>
</evidence>
<dbReference type="InterPro" id="IPR004158">
    <property type="entry name" value="DUF247_pln"/>
</dbReference>
<dbReference type="EMBL" id="OZ021745">
    <property type="protein sequence ID" value="CAK9312842.1"/>
    <property type="molecule type" value="Genomic_DNA"/>
</dbReference>
<dbReference type="PANTHER" id="PTHR31170">
    <property type="entry name" value="BNAC04G53230D PROTEIN"/>
    <property type="match status" value="1"/>
</dbReference>
<evidence type="ECO:0000313" key="2">
    <source>
        <dbReference type="Proteomes" id="UP001642487"/>
    </source>
</evidence>
<reference evidence="1 2" key="1">
    <citation type="submission" date="2024-03" db="EMBL/GenBank/DDBJ databases">
        <authorList>
            <person name="Gkanogiannis A."/>
            <person name="Becerra Lopez-Lavalle L."/>
        </authorList>
    </citation>
    <scope>NUCLEOTIDE SEQUENCE [LARGE SCALE GENOMIC DNA]</scope>
</reference>
<dbReference type="Pfam" id="PF03140">
    <property type="entry name" value="DUF247"/>
    <property type="match status" value="1"/>
</dbReference>
<organism evidence="1 2">
    <name type="scientific">Citrullus colocynthis</name>
    <name type="common">colocynth</name>
    <dbReference type="NCBI Taxonomy" id="252529"/>
    <lineage>
        <taxon>Eukaryota</taxon>
        <taxon>Viridiplantae</taxon>
        <taxon>Streptophyta</taxon>
        <taxon>Embryophyta</taxon>
        <taxon>Tracheophyta</taxon>
        <taxon>Spermatophyta</taxon>
        <taxon>Magnoliopsida</taxon>
        <taxon>eudicotyledons</taxon>
        <taxon>Gunneridae</taxon>
        <taxon>Pentapetalae</taxon>
        <taxon>rosids</taxon>
        <taxon>fabids</taxon>
        <taxon>Cucurbitales</taxon>
        <taxon>Cucurbitaceae</taxon>
        <taxon>Benincaseae</taxon>
        <taxon>Citrullus</taxon>
    </lineage>
</organism>